<evidence type="ECO:0000313" key="5">
    <source>
        <dbReference type="Proteomes" id="UP000324022"/>
    </source>
</evidence>
<dbReference type="SUPFAM" id="SSF52317">
    <property type="entry name" value="Class I glutamine amidotransferase-like"/>
    <property type="match status" value="1"/>
</dbReference>
<dbReference type="Pfam" id="PF01965">
    <property type="entry name" value="DJ-1_PfpI"/>
    <property type="match status" value="1"/>
</dbReference>
<dbReference type="OrthoDB" id="543156at2759"/>
<feature type="domain" description="DJ-1/PfpI" evidence="3">
    <location>
        <begin position="3"/>
        <end position="181"/>
    </location>
</feature>
<dbReference type="GO" id="GO:0006979">
    <property type="term" value="P:response to oxidative stress"/>
    <property type="evidence" value="ECO:0007669"/>
    <property type="project" value="TreeGrafter"/>
</dbReference>
<evidence type="ECO:0000256" key="1">
    <source>
        <dbReference type="ARBA" id="ARBA00013134"/>
    </source>
</evidence>
<keyword evidence="5" id="KW-1185">Reference proteome</keyword>
<dbReference type="InterPro" id="IPR006287">
    <property type="entry name" value="DJ-1"/>
</dbReference>
<organism evidence="4 5">
    <name type="scientific">Ustilago trichophora</name>
    <dbReference type="NCBI Taxonomy" id="86804"/>
    <lineage>
        <taxon>Eukaryota</taxon>
        <taxon>Fungi</taxon>
        <taxon>Dikarya</taxon>
        <taxon>Basidiomycota</taxon>
        <taxon>Ustilaginomycotina</taxon>
        <taxon>Ustilaginomycetes</taxon>
        <taxon>Ustilaginales</taxon>
        <taxon>Ustilaginaceae</taxon>
        <taxon>Ustilago</taxon>
    </lineage>
</organism>
<evidence type="ECO:0000313" key="4">
    <source>
        <dbReference type="EMBL" id="SPO28752.1"/>
    </source>
</evidence>
<dbReference type="GO" id="GO:0019172">
    <property type="term" value="F:glyoxalase III activity"/>
    <property type="evidence" value="ECO:0007669"/>
    <property type="project" value="UniProtKB-EC"/>
</dbReference>
<evidence type="ECO:0000259" key="3">
    <source>
        <dbReference type="Pfam" id="PF01965"/>
    </source>
</evidence>
<dbReference type="CDD" id="cd03135">
    <property type="entry name" value="GATase1_DJ-1"/>
    <property type="match status" value="1"/>
</dbReference>
<dbReference type="InterPro" id="IPR029062">
    <property type="entry name" value="Class_I_gatase-like"/>
</dbReference>
<name>A0A5C3EE20_9BASI</name>
<dbReference type="GO" id="GO:0005739">
    <property type="term" value="C:mitochondrion"/>
    <property type="evidence" value="ECO:0007669"/>
    <property type="project" value="TreeGrafter"/>
</dbReference>
<evidence type="ECO:0000256" key="2">
    <source>
        <dbReference type="ARBA" id="ARBA00048082"/>
    </source>
</evidence>
<dbReference type="InterPro" id="IPR002818">
    <property type="entry name" value="DJ-1/PfpI"/>
</dbReference>
<protein>
    <recommendedName>
        <fullName evidence="1">D-lactate dehydratase</fullName>
        <ecNumber evidence="1">4.2.1.130</ecNumber>
    </recommendedName>
</protein>
<gene>
    <name evidence="4" type="ORF">UTRI_04630</name>
</gene>
<dbReference type="EC" id="4.2.1.130" evidence="1"/>
<dbReference type="GO" id="GO:1903189">
    <property type="term" value="P:glyoxal metabolic process"/>
    <property type="evidence" value="ECO:0007669"/>
    <property type="project" value="TreeGrafter"/>
</dbReference>
<dbReference type="AlphaFoldDB" id="A0A5C3EE20"/>
<dbReference type="Proteomes" id="UP000324022">
    <property type="component" value="Unassembled WGS sequence"/>
</dbReference>
<dbReference type="GO" id="GO:0005634">
    <property type="term" value="C:nucleus"/>
    <property type="evidence" value="ECO:0007669"/>
    <property type="project" value="TreeGrafter"/>
</dbReference>
<dbReference type="PANTHER" id="PTHR48094:SF12">
    <property type="entry name" value="PARKINSON DISEASE PROTEIN 7 HOMOLOG"/>
    <property type="match status" value="1"/>
</dbReference>
<dbReference type="Gene3D" id="3.40.50.880">
    <property type="match status" value="1"/>
</dbReference>
<dbReference type="InterPro" id="IPR050325">
    <property type="entry name" value="Prot/Nucl_acid_deglycase"/>
</dbReference>
<reference evidence="4 5" key="1">
    <citation type="submission" date="2018-03" db="EMBL/GenBank/DDBJ databases">
        <authorList>
            <person name="Guldener U."/>
        </authorList>
    </citation>
    <scope>NUCLEOTIDE SEQUENCE [LARGE SCALE GENOMIC DNA]</scope>
    <source>
        <strain evidence="4 5">NBRC100155</strain>
    </source>
</reference>
<dbReference type="EMBL" id="OOIN01000024">
    <property type="protein sequence ID" value="SPO28752.1"/>
    <property type="molecule type" value="Genomic_DNA"/>
</dbReference>
<dbReference type="NCBIfam" id="TIGR01383">
    <property type="entry name" value="not_thiJ"/>
    <property type="match status" value="1"/>
</dbReference>
<accession>A0A5C3EE20</accession>
<comment type="catalytic activity">
    <reaction evidence="2">
        <text>methylglyoxal + H2O = (R)-lactate + H(+)</text>
        <dbReference type="Rhea" id="RHEA:27754"/>
        <dbReference type="ChEBI" id="CHEBI:15377"/>
        <dbReference type="ChEBI" id="CHEBI:15378"/>
        <dbReference type="ChEBI" id="CHEBI:16004"/>
        <dbReference type="ChEBI" id="CHEBI:17158"/>
        <dbReference type="EC" id="4.2.1.130"/>
    </reaction>
</comment>
<dbReference type="PANTHER" id="PTHR48094">
    <property type="entry name" value="PROTEIN/NUCLEIC ACID DEGLYCASE DJ-1-RELATED"/>
    <property type="match status" value="1"/>
</dbReference>
<sequence length="218" mass="22295">MPSALILIAEGTEESEFTITYDILVRASISVSSAHVGSSSSSTSSSSSPHTVPFVTCSRGVKIVPDLCLTDLAGGKALEYDAIVIPGGAKGAQLIGDNQDVQSLISAMYGKGKLVAAICAGSLAVKQAGIGKDAAITSHPSVKSSLDKEYTYKEDRVVVADNLITSRGPGTSFEFALAIVEALVGRGKRDEIEPPLILASGSVGGIGESSPDQVLPSS</sequence>
<proteinExistence type="predicted"/>